<feature type="transmembrane region" description="Helical" evidence="6">
    <location>
        <begin position="147"/>
        <end position="166"/>
    </location>
</feature>
<dbReference type="EMBL" id="SIDB01000008">
    <property type="protein sequence ID" value="KAI3429417.1"/>
    <property type="molecule type" value="Genomic_DNA"/>
</dbReference>
<comment type="subcellular location">
    <subcellularLocation>
        <location evidence="1">Membrane</location>
        <topology evidence="1">Multi-pass membrane protein</topology>
    </subcellularLocation>
</comment>
<evidence type="ECO:0000313" key="8">
    <source>
        <dbReference type="Proteomes" id="UP001055712"/>
    </source>
</evidence>
<sequence length="425" mass="43119">MQILSRAPRALGSAQLLPPPTTAALVARHRHAALQHAHLPALPARGQCRMMSTAVAAASAMPSSTGSGNGSSGPSLWARFSTLAATLTNFFPVFVLGAALLALAQPAAFDWFDKTAITPVLALTMLGMGLTLTFDDFKRVLATPGRIFAGFALQYTIMPAMAYFVSRLAGLPLAYTIGLCIVGSCPGGTASNVVTYLAKADVTLSVAMTTASTLGAVVATPLLTQLLLGTLVPVDAKALLMSTLEVVLAPVLVGAALNSAFPAQVATLAPLCALSAVVLIALICGSVMAQHAAAVMQAGPQLLAAVFALHAGGFFFGYAFSKVLGIPEKAARTNSIEVGMQNSALGALLASLHFAAHPLAAVPCAISACTHSVMGSLLAAFWRSQPDEDEDTAASGLTEESQHLGRHGGVAFGGAGSSGSAGFGP</sequence>
<feature type="transmembrane region" description="Helical" evidence="6">
    <location>
        <begin position="268"/>
        <end position="289"/>
    </location>
</feature>
<comment type="caution">
    <text evidence="7">The sequence shown here is derived from an EMBL/GenBank/DDBJ whole genome shotgun (WGS) entry which is preliminary data.</text>
</comment>
<name>A0A9D4TM41_CHLVU</name>
<dbReference type="GO" id="GO:0009941">
    <property type="term" value="C:chloroplast envelope"/>
    <property type="evidence" value="ECO:0007669"/>
    <property type="project" value="UniProtKB-ARBA"/>
</dbReference>
<dbReference type="Pfam" id="PF01758">
    <property type="entry name" value="SBF"/>
    <property type="match status" value="1"/>
</dbReference>
<feature type="transmembrane region" description="Helical" evidence="6">
    <location>
        <begin position="238"/>
        <end position="261"/>
    </location>
</feature>
<evidence type="ECO:0000256" key="4">
    <source>
        <dbReference type="ARBA" id="ARBA00022989"/>
    </source>
</evidence>
<proteinExistence type="inferred from homology"/>
<dbReference type="InterPro" id="IPR004710">
    <property type="entry name" value="Bilac:Na_transpt"/>
</dbReference>
<organism evidence="7 8">
    <name type="scientific">Chlorella vulgaris</name>
    <name type="common">Green alga</name>
    <dbReference type="NCBI Taxonomy" id="3077"/>
    <lineage>
        <taxon>Eukaryota</taxon>
        <taxon>Viridiplantae</taxon>
        <taxon>Chlorophyta</taxon>
        <taxon>core chlorophytes</taxon>
        <taxon>Trebouxiophyceae</taxon>
        <taxon>Chlorellales</taxon>
        <taxon>Chlorellaceae</taxon>
        <taxon>Chlorella clade</taxon>
        <taxon>Chlorella</taxon>
    </lineage>
</organism>
<feature type="transmembrane region" description="Helical" evidence="6">
    <location>
        <begin position="116"/>
        <end position="135"/>
    </location>
</feature>
<comment type="similarity">
    <text evidence="2">Belongs to the bile acid:sodium symporter (BASS) (TC 2.A.28) family.</text>
</comment>
<dbReference type="PANTHER" id="PTHR10361">
    <property type="entry name" value="SODIUM-BILE ACID COTRANSPORTER"/>
    <property type="match status" value="1"/>
</dbReference>
<evidence type="ECO:0000256" key="3">
    <source>
        <dbReference type="ARBA" id="ARBA00022692"/>
    </source>
</evidence>
<evidence type="ECO:0000256" key="6">
    <source>
        <dbReference type="SAM" id="Phobius"/>
    </source>
</evidence>
<reference evidence="7" key="1">
    <citation type="journal article" date="2019" name="Plant J.">
        <title>Chlorella vulgaris genome assembly and annotation reveals the molecular basis for metabolic acclimation to high light conditions.</title>
        <authorList>
            <person name="Cecchin M."/>
            <person name="Marcolungo L."/>
            <person name="Rossato M."/>
            <person name="Girolomoni L."/>
            <person name="Cosentino E."/>
            <person name="Cuine S."/>
            <person name="Li-Beisson Y."/>
            <person name="Delledonne M."/>
            <person name="Ballottari M."/>
        </authorList>
    </citation>
    <scope>NUCLEOTIDE SEQUENCE</scope>
    <source>
        <strain evidence="7">211/11P</strain>
    </source>
</reference>
<evidence type="ECO:0000313" key="7">
    <source>
        <dbReference type="EMBL" id="KAI3429417.1"/>
    </source>
</evidence>
<dbReference type="OrthoDB" id="203097at2759"/>
<dbReference type="Gene3D" id="1.20.1530.20">
    <property type="match status" value="1"/>
</dbReference>
<feature type="transmembrane region" description="Helical" evidence="6">
    <location>
        <begin position="172"/>
        <end position="198"/>
    </location>
</feature>
<feature type="transmembrane region" description="Helical" evidence="6">
    <location>
        <begin position="301"/>
        <end position="320"/>
    </location>
</feature>
<evidence type="ECO:0000256" key="2">
    <source>
        <dbReference type="ARBA" id="ARBA00006528"/>
    </source>
</evidence>
<feature type="transmembrane region" description="Helical" evidence="6">
    <location>
        <begin position="210"/>
        <end position="232"/>
    </location>
</feature>
<keyword evidence="5 6" id="KW-0472">Membrane</keyword>
<reference evidence="7" key="2">
    <citation type="submission" date="2020-11" db="EMBL/GenBank/DDBJ databases">
        <authorList>
            <person name="Cecchin M."/>
            <person name="Marcolungo L."/>
            <person name="Rossato M."/>
            <person name="Girolomoni L."/>
            <person name="Cosentino E."/>
            <person name="Cuine S."/>
            <person name="Li-Beisson Y."/>
            <person name="Delledonne M."/>
            <person name="Ballottari M."/>
        </authorList>
    </citation>
    <scope>NUCLEOTIDE SEQUENCE</scope>
    <source>
        <strain evidence="7">211/11P</strain>
        <tissue evidence="7">Whole cell</tissue>
    </source>
</reference>
<dbReference type="InterPro" id="IPR038770">
    <property type="entry name" value="Na+/solute_symporter_sf"/>
</dbReference>
<keyword evidence="3 6" id="KW-0812">Transmembrane</keyword>
<feature type="transmembrane region" description="Helical" evidence="6">
    <location>
        <begin position="83"/>
        <end position="104"/>
    </location>
</feature>
<dbReference type="InterPro" id="IPR002657">
    <property type="entry name" value="BilAc:Na_symport/Acr3"/>
</dbReference>
<dbReference type="GO" id="GO:0016020">
    <property type="term" value="C:membrane"/>
    <property type="evidence" value="ECO:0007669"/>
    <property type="project" value="UniProtKB-SubCell"/>
</dbReference>
<dbReference type="PANTHER" id="PTHR10361:SF28">
    <property type="entry name" value="P3 PROTEIN-RELATED"/>
    <property type="match status" value="1"/>
</dbReference>
<evidence type="ECO:0000256" key="1">
    <source>
        <dbReference type="ARBA" id="ARBA00004141"/>
    </source>
</evidence>
<gene>
    <name evidence="7" type="ORF">D9Q98_005512</name>
</gene>
<keyword evidence="4 6" id="KW-1133">Transmembrane helix</keyword>
<dbReference type="AlphaFoldDB" id="A0A9D4TM41"/>
<protein>
    <submittedName>
        <fullName evidence="7">Uncharacterized protein</fullName>
    </submittedName>
</protein>
<dbReference type="Proteomes" id="UP001055712">
    <property type="component" value="Unassembled WGS sequence"/>
</dbReference>
<accession>A0A9D4TM41</accession>
<keyword evidence="8" id="KW-1185">Reference proteome</keyword>
<evidence type="ECO:0000256" key="5">
    <source>
        <dbReference type="ARBA" id="ARBA00023136"/>
    </source>
</evidence>